<reference evidence="9 10" key="1">
    <citation type="submission" date="2021-04" db="EMBL/GenBank/DDBJ databases">
        <authorList>
            <person name="Rakotoarivonina H."/>
        </authorList>
    </citation>
    <scope>NUCLEOTIDE SEQUENCE [LARGE SCALE GENOMIC DNA]</scope>
    <source>
        <strain evidence="9 10">XE</strain>
    </source>
</reference>
<dbReference type="InterPro" id="IPR032816">
    <property type="entry name" value="VTT_dom"/>
</dbReference>
<keyword evidence="4 7" id="KW-0812">Transmembrane</keyword>
<keyword evidence="10" id="KW-1185">Reference proteome</keyword>
<dbReference type="EMBL" id="CAJRAY010000077">
    <property type="protein sequence ID" value="CAG5090514.1"/>
    <property type="molecule type" value="Genomic_DNA"/>
</dbReference>
<dbReference type="PANTHER" id="PTHR42709">
    <property type="entry name" value="ALKALINE PHOSPHATASE LIKE PROTEIN"/>
    <property type="match status" value="1"/>
</dbReference>
<evidence type="ECO:0000313" key="9">
    <source>
        <dbReference type="EMBL" id="CAG5090514.1"/>
    </source>
</evidence>
<dbReference type="InterPro" id="IPR051311">
    <property type="entry name" value="DedA_domain"/>
</dbReference>
<keyword evidence="5 7" id="KW-1133">Transmembrane helix</keyword>
<dbReference type="PANTHER" id="PTHR42709:SF6">
    <property type="entry name" value="UNDECAPRENYL PHOSPHATE TRANSPORTER A"/>
    <property type="match status" value="1"/>
</dbReference>
<evidence type="ECO:0000256" key="4">
    <source>
        <dbReference type="ARBA" id="ARBA00022692"/>
    </source>
</evidence>
<dbReference type="Proteomes" id="UP000681526">
    <property type="component" value="Unassembled WGS sequence"/>
</dbReference>
<protein>
    <submittedName>
        <fullName evidence="9">Membrane-associated protein</fullName>
    </submittedName>
</protein>
<accession>A0ABM8V6F0</accession>
<sequence length="205" mass="22616">MAETLLELLEEWGIWGVLASLFIEGSAFPFIGTFFIVTVGFVMELSWLQIAWISAVGSLLYAIGSYIPYFIGYALGSGLAKRLSEARRQQLEQASAAFSKYGIWSVAIASPLHLGNAVPFIAGMSRMKLHLYTLLTMLGIAPSTFLLLSIGKFYPGDRDAAMDAIVEYQSYVLAAFMILTAAYIGWKIYRSRLARRNVTDKTIGS</sequence>
<keyword evidence="6 7" id="KW-0472">Membrane</keyword>
<name>A0ABM8V6F0_THEXY</name>
<evidence type="ECO:0000256" key="5">
    <source>
        <dbReference type="ARBA" id="ARBA00022989"/>
    </source>
</evidence>
<dbReference type="Pfam" id="PF09335">
    <property type="entry name" value="VTT_dom"/>
    <property type="match status" value="1"/>
</dbReference>
<evidence type="ECO:0000256" key="1">
    <source>
        <dbReference type="ARBA" id="ARBA00004651"/>
    </source>
</evidence>
<feature type="transmembrane region" description="Helical" evidence="7">
    <location>
        <begin position="101"/>
        <end position="122"/>
    </location>
</feature>
<organism evidence="9 10">
    <name type="scientific">Thermobacillus xylanilyticus</name>
    <dbReference type="NCBI Taxonomy" id="76633"/>
    <lineage>
        <taxon>Bacteria</taxon>
        <taxon>Bacillati</taxon>
        <taxon>Bacillota</taxon>
        <taxon>Bacilli</taxon>
        <taxon>Bacillales</taxon>
        <taxon>Paenibacillaceae</taxon>
        <taxon>Thermobacillus</taxon>
    </lineage>
</organism>
<feature type="transmembrane region" description="Helical" evidence="7">
    <location>
        <begin position="168"/>
        <end position="186"/>
    </location>
</feature>
<evidence type="ECO:0000256" key="3">
    <source>
        <dbReference type="ARBA" id="ARBA00022475"/>
    </source>
</evidence>
<evidence type="ECO:0000256" key="6">
    <source>
        <dbReference type="ARBA" id="ARBA00023136"/>
    </source>
</evidence>
<evidence type="ECO:0000256" key="2">
    <source>
        <dbReference type="ARBA" id="ARBA00010792"/>
    </source>
</evidence>
<comment type="similarity">
    <text evidence="2">Belongs to the DedA family.</text>
</comment>
<dbReference type="RefSeq" id="WP_213485189.1">
    <property type="nucleotide sequence ID" value="NZ_CAJRAY010000077.1"/>
</dbReference>
<feature type="domain" description="VTT" evidence="8">
    <location>
        <begin position="31"/>
        <end position="152"/>
    </location>
</feature>
<keyword evidence="3" id="KW-1003">Cell membrane</keyword>
<evidence type="ECO:0000256" key="7">
    <source>
        <dbReference type="SAM" id="Phobius"/>
    </source>
</evidence>
<comment type="subcellular location">
    <subcellularLocation>
        <location evidence="1">Cell membrane</location>
        <topology evidence="1">Multi-pass membrane protein</topology>
    </subcellularLocation>
</comment>
<comment type="caution">
    <text evidence="9">The sequence shown here is derived from an EMBL/GenBank/DDBJ whole genome shotgun (WGS) entry which is preliminary data.</text>
</comment>
<evidence type="ECO:0000313" key="10">
    <source>
        <dbReference type="Proteomes" id="UP000681526"/>
    </source>
</evidence>
<feature type="transmembrane region" description="Helical" evidence="7">
    <location>
        <begin position="50"/>
        <end position="71"/>
    </location>
</feature>
<proteinExistence type="inferred from homology"/>
<feature type="transmembrane region" description="Helical" evidence="7">
    <location>
        <begin position="129"/>
        <end position="148"/>
    </location>
</feature>
<gene>
    <name evidence="9" type="primary">txxe 1987</name>
    <name evidence="9" type="ORF">TXXE_14185</name>
</gene>
<evidence type="ECO:0000259" key="8">
    <source>
        <dbReference type="Pfam" id="PF09335"/>
    </source>
</evidence>
<feature type="transmembrane region" description="Helical" evidence="7">
    <location>
        <begin position="12"/>
        <end position="43"/>
    </location>
</feature>